<accession>X1IKG9</accession>
<sequence length="55" mass="6339">LSNYTYQVRINETNKGLFNFVVNISTFNSFYSYIYPSASLVNSVTLMLDDFSIQV</sequence>
<reference evidence="1" key="1">
    <citation type="journal article" date="2014" name="Front. Microbiol.">
        <title>High frequency of phylogenetically diverse reductive dehalogenase-homologous genes in deep subseafloor sedimentary metagenomes.</title>
        <authorList>
            <person name="Kawai M."/>
            <person name="Futagami T."/>
            <person name="Toyoda A."/>
            <person name="Takaki Y."/>
            <person name="Nishi S."/>
            <person name="Hori S."/>
            <person name="Arai W."/>
            <person name="Tsubouchi T."/>
            <person name="Morono Y."/>
            <person name="Uchiyama I."/>
            <person name="Ito T."/>
            <person name="Fujiyama A."/>
            <person name="Inagaki F."/>
            <person name="Takami H."/>
        </authorList>
    </citation>
    <scope>NUCLEOTIDE SEQUENCE</scope>
    <source>
        <strain evidence="1">Expedition CK06-06</strain>
    </source>
</reference>
<gene>
    <name evidence="1" type="ORF">S03H2_27100</name>
</gene>
<feature type="non-terminal residue" evidence="1">
    <location>
        <position position="55"/>
    </location>
</feature>
<protein>
    <submittedName>
        <fullName evidence="1">Uncharacterized protein</fullName>
    </submittedName>
</protein>
<dbReference type="EMBL" id="BARU01016060">
    <property type="protein sequence ID" value="GAH58038.1"/>
    <property type="molecule type" value="Genomic_DNA"/>
</dbReference>
<organism evidence="1">
    <name type="scientific">marine sediment metagenome</name>
    <dbReference type="NCBI Taxonomy" id="412755"/>
    <lineage>
        <taxon>unclassified sequences</taxon>
        <taxon>metagenomes</taxon>
        <taxon>ecological metagenomes</taxon>
    </lineage>
</organism>
<comment type="caution">
    <text evidence="1">The sequence shown here is derived from an EMBL/GenBank/DDBJ whole genome shotgun (WGS) entry which is preliminary data.</text>
</comment>
<evidence type="ECO:0000313" key="1">
    <source>
        <dbReference type="EMBL" id="GAH58038.1"/>
    </source>
</evidence>
<name>X1IKG9_9ZZZZ</name>
<proteinExistence type="predicted"/>
<dbReference type="AlphaFoldDB" id="X1IKG9"/>
<feature type="non-terminal residue" evidence="1">
    <location>
        <position position="1"/>
    </location>
</feature>